<dbReference type="InterPro" id="IPR039448">
    <property type="entry name" value="Beta_helix"/>
</dbReference>
<dbReference type="AlphaFoldDB" id="A0A918DY80"/>
<evidence type="ECO:0000256" key="1">
    <source>
        <dbReference type="SAM" id="SignalP"/>
    </source>
</evidence>
<feature type="signal peptide" evidence="1">
    <location>
        <begin position="1"/>
        <end position="28"/>
    </location>
</feature>
<dbReference type="InterPro" id="IPR012334">
    <property type="entry name" value="Pectin_lyas_fold"/>
</dbReference>
<dbReference type="Proteomes" id="UP000641932">
    <property type="component" value="Unassembled WGS sequence"/>
</dbReference>
<dbReference type="RefSeq" id="WP_189132561.1">
    <property type="nucleotide sequence ID" value="NZ_BMMS01000014.1"/>
</dbReference>
<feature type="domain" description="Right handed beta helix" evidence="2">
    <location>
        <begin position="88"/>
        <end position="184"/>
    </location>
</feature>
<evidence type="ECO:0000313" key="4">
    <source>
        <dbReference type="Proteomes" id="UP000641932"/>
    </source>
</evidence>
<reference evidence="3" key="1">
    <citation type="journal article" date="2014" name="Int. J. Syst. Evol. Microbiol.">
        <title>Complete genome sequence of Corynebacterium casei LMG S-19264T (=DSM 44701T), isolated from a smear-ripened cheese.</title>
        <authorList>
            <consortium name="US DOE Joint Genome Institute (JGI-PGF)"/>
            <person name="Walter F."/>
            <person name="Albersmeier A."/>
            <person name="Kalinowski J."/>
            <person name="Ruckert C."/>
        </authorList>
    </citation>
    <scope>NUCLEOTIDE SEQUENCE</scope>
    <source>
        <strain evidence="3">CGMCC 4.7201</strain>
    </source>
</reference>
<gene>
    <name evidence="3" type="ORF">GCM10012280_34190</name>
</gene>
<accession>A0A918DY80</accession>
<dbReference type="SUPFAM" id="SSF51126">
    <property type="entry name" value="Pectin lyase-like"/>
    <property type="match status" value="1"/>
</dbReference>
<feature type="chain" id="PRO_5036918564" description="Right handed beta helix domain-containing protein" evidence="1">
    <location>
        <begin position="29"/>
        <end position="357"/>
    </location>
</feature>
<proteinExistence type="predicted"/>
<comment type="caution">
    <text evidence="3">The sequence shown here is derived from an EMBL/GenBank/DDBJ whole genome shotgun (WGS) entry which is preliminary data.</text>
</comment>
<dbReference type="Gene3D" id="2.160.20.10">
    <property type="entry name" value="Single-stranded right-handed beta-helix, Pectin lyase-like"/>
    <property type="match status" value="1"/>
</dbReference>
<reference evidence="3" key="2">
    <citation type="submission" date="2020-09" db="EMBL/GenBank/DDBJ databases">
        <authorList>
            <person name="Sun Q."/>
            <person name="Zhou Y."/>
        </authorList>
    </citation>
    <scope>NUCLEOTIDE SEQUENCE</scope>
    <source>
        <strain evidence="3">CGMCC 4.7201</strain>
    </source>
</reference>
<name>A0A918DY80_9ACTN</name>
<protein>
    <recommendedName>
        <fullName evidence="2">Right handed beta helix domain-containing protein</fullName>
    </recommendedName>
</protein>
<keyword evidence="1" id="KW-0732">Signal</keyword>
<evidence type="ECO:0000259" key="2">
    <source>
        <dbReference type="Pfam" id="PF13229"/>
    </source>
</evidence>
<dbReference type="SMART" id="SM00710">
    <property type="entry name" value="PbH1"/>
    <property type="match status" value="8"/>
</dbReference>
<dbReference type="InterPro" id="IPR011050">
    <property type="entry name" value="Pectin_lyase_fold/virulence"/>
</dbReference>
<evidence type="ECO:0000313" key="3">
    <source>
        <dbReference type="EMBL" id="GGO89904.1"/>
    </source>
</evidence>
<dbReference type="EMBL" id="BMMS01000014">
    <property type="protein sequence ID" value="GGO89904.1"/>
    <property type="molecule type" value="Genomic_DNA"/>
</dbReference>
<dbReference type="Pfam" id="PF13229">
    <property type="entry name" value="Beta_helix"/>
    <property type="match status" value="2"/>
</dbReference>
<sequence>MPPRQLPCLAGATAVVLLSLGAAPPAHAAAQRHVVHPGESIQKAVDAAKPGDTVVVLPGTYRESVEITVSRVTLRGSGPKTVVSPPPKDSPLASANACAKGGNGICVTGTDKADVSRAAVESLTVSGFERNGIAGSETDRMRVSDVVMRDNGYYGFSQEKSTRPDLRGNIARDNGQAGIFIANSIAHEGGAIDTKGAVIRGNRLSGNRIGVVIRRARNATVEHNLMTGNCGGMFVVSDENKPASGKITIRRNQVIANNKFCPKTPRLDYIQGTGILLTGAEDSVVTANRVRGNVGESPLSGGIVLFHSFVGPVNVGNSVKDNVVLGNGPVDIAHLDTGTGNTFGGNLCWVSKEAGQC</sequence>
<feature type="domain" description="Right handed beta helix" evidence="2">
    <location>
        <begin position="191"/>
        <end position="304"/>
    </location>
</feature>
<keyword evidence="4" id="KW-1185">Reference proteome</keyword>
<dbReference type="InterPro" id="IPR006626">
    <property type="entry name" value="PbH1"/>
</dbReference>
<organism evidence="3 4">
    <name type="scientific">Wenjunlia tyrosinilytica</name>
    <dbReference type="NCBI Taxonomy" id="1544741"/>
    <lineage>
        <taxon>Bacteria</taxon>
        <taxon>Bacillati</taxon>
        <taxon>Actinomycetota</taxon>
        <taxon>Actinomycetes</taxon>
        <taxon>Kitasatosporales</taxon>
        <taxon>Streptomycetaceae</taxon>
        <taxon>Wenjunlia</taxon>
    </lineage>
</organism>